<dbReference type="PIRSF" id="PIRSF005919">
    <property type="entry name" value="UCP005919"/>
    <property type="match status" value="1"/>
</dbReference>
<dbReference type="Pfam" id="PF09892">
    <property type="entry name" value="DUF2119"/>
    <property type="match status" value="1"/>
</dbReference>
<keyword evidence="2" id="KW-1185">Reference proteome</keyword>
<dbReference type="AlphaFoldDB" id="A0A8T5UPY0"/>
<evidence type="ECO:0000313" key="2">
    <source>
        <dbReference type="Proteomes" id="UP000825933"/>
    </source>
</evidence>
<gene>
    <name evidence="1" type="ORF">K8N75_06635</name>
</gene>
<proteinExistence type="predicted"/>
<reference evidence="2" key="1">
    <citation type="journal article" date="2022" name="Microbiol. Resour. Announc.">
        <title>Draft Genome Sequence of a Methanogenic Archaeon from West Spitsbergen Permafrost.</title>
        <authorList>
            <person name="Trubitsyn V."/>
            <person name="Rivkina E."/>
            <person name="Shcherbakova V."/>
        </authorList>
    </citation>
    <scope>NUCLEOTIDE SEQUENCE [LARGE SCALE GENOMIC DNA]</scope>
    <source>
        <strain evidence="2">VT</strain>
    </source>
</reference>
<evidence type="ECO:0000313" key="1">
    <source>
        <dbReference type="EMBL" id="MBZ2165714.1"/>
    </source>
</evidence>
<protein>
    <submittedName>
        <fullName evidence="1">DUF2119 domain-containing protein</fullName>
    </submittedName>
</protein>
<dbReference type="Proteomes" id="UP000825933">
    <property type="component" value="Unassembled WGS sequence"/>
</dbReference>
<organism evidence="1 2">
    <name type="scientific">Methanobacterium spitsbergense</name>
    <dbReference type="NCBI Taxonomy" id="2874285"/>
    <lineage>
        <taxon>Archaea</taxon>
        <taxon>Methanobacteriati</taxon>
        <taxon>Methanobacteriota</taxon>
        <taxon>Methanomada group</taxon>
        <taxon>Methanobacteria</taxon>
        <taxon>Methanobacteriales</taxon>
        <taxon>Methanobacteriaceae</taxon>
        <taxon>Methanobacterium</taxon>
    </lineage>
</organism>
<sequence>MMFSKVIDKGSGPTRVFVGGVHGKEGLTTLNLIQLLDENDVKDGKLLLYNCPETKYISTLNPLYYHSPMGEKILKLIKTHKPEIYVELHCYKPESYLKLIDIERKKKVGVPPLIELEHNVLISSVAPYLRTNFFKRNDVCITLEMPCRPTENSTNVYLEVMKAIAGSRNRSEFEDKLKIKYPSQVIRAQRYAAEFFGEYPAF</sequence>
<accession>A0A8T5UPY0</accession>
<comment type="caution">
    <text evidence="1">The sequence shown here is derived from an EMBL/GenBank/DDBJ whole genome shotgun (WGS) entry which is preliminary data.</text>
</comment>
<dbReference type="InterPro" id="IPR019218">
    <property type="entry name" value="DUF2119"/>
</dbReference>
<dbReference type="EMBL" id="JAIOUQ010000007">
    <property type="protein sequence ID" value="MBZ2165714.1"/>
    <property type="molecule type" value="Genomic_DNA"/>
</dbReference>
<name>A0A8T5UPY0_9EURY</name>